<evidence type="ECO:0000259" key="5">
    <source>
        <dbReference type="PROSITE" id="PS51755"/>
    </source>
</evidence>
<comment type="similarity">
    <text evidence="1">Belongs to the AfsR/DnrI/RedD regulatory family.</text>
</comment>
<keyword evidence="7" id="KW-1185">Reference proteome</keyword>
<dbReference type="Pfam" id="PF03704">
    <property type="entry name" value="BTAD"/>
    <property type="match status" value="1"/>
</dbReference>
<evidence type="ECO:0000256" key="2">
    <source>
        <dbReference type="ARBA" id="ARBA00023125"/>
    </source>
</evidence>
<evidence type="ECO:0000313" key="6">
    <source>
        <dbReference type="EMBL" id="MEE6257507.1"/>
    </source>
</evidence>
<dbReference type="Gene3D" id="3.40.50.300">
    <property type="entry name" value="P-loop containing nucleotide triphosphate hydrolases"/>
    <property type="match status" value="1"/>
</dbReference>
<dbReference type="SUPFAM" id="SSF52540">
    <property type="entry name" value="P-loop containing nucleoside triphosphate hydrolases"/>
    <property type="match status" value="1"/>
</dbReference>
<dbReference type="Pfam" id="PF25872">
    <property type="entry name" value="HTH_77"/>
    <property type="match status" value="1"/>
</dbReference>
<dbReference type="Gene3D" id="1.25.40.10">
    <property type="entry name" value="Tetratricopeptide repeat domain"/>
    <property type="match status" value="3"/>
</dbReference>
<name>A0ABU7RLX6_9ACTN</name>
<sequence length="1089" mass="116008">MQIAVLGPLEVTADTGAPVTVGGARLRRLLILLALEPGRIVDTGRLVDGLWEGTPPAGAANALQALVSRLRRTVPGVPVESHPTGYRLAVDPTAVDVARFEHLVDTGRALLASDPPGAATVLADALRLWRGPALADVADADFARAPAARLDELRLTATEQRVEAQLAAGEAAALVPELRALVAAHPLRERFAGQLIRALRDTGRTAEALTAYARLRGTLAETLGAEPSAEIAALHLELLRDAAPPRRPAAAGRDPDGTTVPTPPGAVSPTPAHNLPTPLTSFVGRGPEIERVSGLLAGSRLVTLTGPGGAGKTRLAIESARTLLGQVPDGGWLVELAPVTDGAELPQTVLQVLGLREPGLLAAARNRVGTPETPPVDRLAAAIGTRRMLLMLDNCEHLVDAAARLADRLLAACPRLRVLATSREPLGITGETLCPVDSLPLPPPDADPDTALTYPAVRLLADRARAVRPDFTVNTGNVGPVVQICRSLDGMPLAIELAAARLRSMTPTQVAARLDDRFRLLTGGSRTALPRHQTLRAIFDWSWDLLDDAERALWRRLAVFSGGATLDAVERVCAADGLTPALHPDDVLDRMAALVDKSLVVVGGDGEPRYRMLETIREYGLRRLAEAGEAEAVRRSHAVDFLTVAGRADKGLRRADQLRWLGWLNAEHDNLHAALRWAVGVGDARLSVGLVAALGWYWWTQGLRIEAVELAMPALALPDVDRVPAEQLGVAQLMAAMNLLSIGGFTEGGQWLARAVRTAQGHEADEPLLRLIQPISVVFHVNPAAAAVDVLVAGFADPDPWVRAVNRMFHAHHELNFGRSLDTAEADIRAALDGFRSIGERWGAAYTLATLGDLASRRGDPARAADLRTEALELMRVVGAAEDLPVMQAALAHDRWRLGDHDQAFTLLADADRRAERIGNAECRAAVAHMYAELLRFGGDLDGARRRLTQAGDLITERTMAPQWRAMLASSNGYLDGMLDDLPTARKHHEQALVCALKFYDAPVLATVLVGCADLALRVGRPTAAALLLGAAYALRGGADLSSVDGVRVESTAREALGEADFAEAFSHGRNSDVTPAALPDLVRNQLDG</sequence>
<dbReference type="SUPFAM" id="SSF48452">
    <property type="entry name" value="TPR-like"/>
    <property type="match status" value="2"/>
</dbReference>
<dbReference type="SMART" id="SM00862">
    <property type="entry name" value="Trans_reg_C"/>
    <property type="match status" value="1"/>
</dbReference>
<dbReference type="Proteomes" id="UP001332243">
    <property type="component" value="Unassembled WGS sequence"/>
</dbReference>
<dbReference type="PRINTS" id="PR00364">
    <property type="entry name" value="DISEASERSIST"/>
</dbReference>
<feature type="compositionally biased region" description="Low complexity" evidence="4">
    <location>
        <begin position="248"/>
        <end position="260"/>
    </location>
</feature>
<dbReference type="InterPro" id="IPR001867">
    <property type="entry name" value="OmpR/PhoB-type_DNA-bd"/>
</dbReference>
<proteinExistence type="inferred from homology"/>
<feature type="region of interest" description="Disordered" evidence="4">
    <location>
        <begin position="245"/>
        <end position="284"/>
    </location>
</feature>
<accession>A0ABU7RLX6</accession>
<evidence type="ECO:0000256" key="1">
    <source>
        <dbReference type="ARBA" id="ARBA00005820"/>
    </source>
</evidence>
<dbReference type="PROSITE" id="PS51755">
    <property type="entry name" value="OMPR_PHOB"/>
    <property type="match status" value="1"/>
</dbReference>
<reference evidence="6 7" key="1">
    <citation type="submission" date="2024-01" db="EMBL/GenBank/DDBJ databases">
        <title>Genome insights into Plantactinospora sonchi sp. nov.</title>
        <authorList>
            <person name="Wang L."/>
        </authorList>
    </citation>
    <scope>NUCLEOTIDE SEQUENCE [LARGE SCALE GENOMIC DNA]</scope>
    <source>
        <strain evidence="6 7">NEAU-QY2</strain>
    </source>
</reference>
<dbReference type="Gene3D" id="1.10.10.10">
    <property type="entry name" value="Winged helix-like DNA-binding domain superfamily/Winged helix DNA-binding domain"/>
    <property type="match status" value="1"/>
</dbReference>
<dbReference type="CDD" id="cd15831">
    <property type="entry name" value="BTAD"/>
    <property type="match status" value="1"/>
</dbReference>
<dbReference type="PANTHER" id="PTHR47691">
    <property type="entry name" value="REGULATOR-RELATED"/>
    <property type="match status" value="1"/>
</dbReference>
<feature type="DNA-binding region" description="OmpR/PhoB-type" evidence="3">
    <location>
        <begin position="1"/>
        <end position="90"/>
    </location>
</feature>
<evidence type="ECO:0000313" key="7">
    <source>
        <dbReference type="Proteomes" id="UP001332243"/>
    </source>
</evidence>
<comment type="caution">
    <text evidence="6">The sequence shown here is derived from an EMBL/GenBank/DDBJ whole genome shotgun (WGS) entry which is preliminary data.</text>
</comment>
<dbReference type="InterPro" id="IPR058852">
    <property type="entry name" value="HTH_77"/>
</dbReference>
<dbReference type="InterPro" id="IPR036388">
    <property type="entry name" value="WH-like_DNA-bd_sf"/>
</dbReference>
<feature type="domain" description="OmpR/PhoB-type" evidence="5">
    <location>
        <begin position="1"/>
        <end position="90"/>
    </location>
</feature>
<evidence type="ECO:0000256" key="4">
    <source>
        <dbReference type="SAM" id="MobiDB-lite"/>
    </source>
</evidence>
<gene>
    <name evidence="6" type="ORF">V1633_03260</name>
</gene>
<dbReference type="SUPFAM" id="SSF46894">
    <property type="entry name" value="C-terminal effector domain of the bipartite response regulators"/>
    <property type="match status" value="1"/>
</dbReference>
<dbReference type="InterPro" id="IPR016032">
    <property type="entry name" value="Sig_transdc_resp-reg_C-effctor"/>
</dbReference>
<dbReference type="Pfam" id="PF00486">
    <property type="entry name" value="Trans_reg_C"/>
    <property type="match status" value="1"/>
</dbReference>
<dbReference type="InterPro" id="IPR011990">
    <property type="entry name" value="TPR-like_helical_dom_sf"/>
</dbReference>
<dbReference type="InterPro" id="IPR005158">
    <property type="entry name" value="BTAD"/>
</dbReference>
<dbReference type="EMBL" id="JAZGQK010000002">
    <property type="protein sequence ID" value="MEE6257507.1"/>
    <property type="molecule type" value="Genomic_DNA"/>
</dbReference>
<dbReference type="InterPro" id="IPR027417">
    <property type="entry name" value="P-loop_NTPase"/>
</dbReference>
<keyword evidence="2 3" id="KW-0238">DNA-binding</keyword>
<dbReference type="PANTHER" id="PTHR47691:SF3">
    <property type="entry name" value="HTH-TYPE TRANSCRIPTIONAL REGULATOR RV0890C-RELATED"/>
    <property type="match status" value="1"/>
</dbReference>
<dbReference type="SMART" id="SM01043">
    <property type="entry name" value="BTAD"/>
    <property type="match status" value="1"/>
</dbReference>
<dbReference type="RefSeq" id="WP_331212617.1">
    <property type="nucleotide sequence ID" value="NZ_JAZGQK010000002.1"/>
</dbReference>
<protein>
    <submittedName>
        <fullName evidence="6">BTAD domain-containing putative transcriptional regulator</fullName>
    </submittedName>
</protein>
<evidence type="ECO:0000256" key="3">
    <source>
        <dbReference type="PROSITE-ProRule" id="PRU01091"/>
    </source>
</evidence>
<organism evidence="6 7">
    <name type="scientific">Plantactinospora sonchi</name>
    <dbReference type="NCBI Taxonomy" id="1544735"/>
    <lineage>
        <taxon>Bacteria</taxon>
        <taxon>Bacillati</taxon>
        <taxon>Actinomycetota</taxon>
        <taxon>Actinomycetes</taxon>
        <taxon>Micromonosporales</taxon>
        <taxon>Micromonosporaceae</taxon>
        <taxon>Plantactinospora</taxon>
    </lineage>
</organism>